<feature type="domain" description="HTH arsR-type" evidence="1">
    <location>
        <begin position="1"/>
        <end position="99"/>
    </location>
</feature>
<dbReference type="SUPFAM" id="SSF53335">
    <property type="entry name" value="S-adenosyl-L-methionine-dependent methyltransferases"/>
    <property type="match status" value="1"/>
</dbReference>
<dbReference type="RefSeq" id="WP_035571106.1">
    <property type="nucleotide sequence ID" value="NZ_ARYH01000001.1"/>
</dbReference>
<dbReference type="Gene3D" id="1.10.10.10">
    <property type="entry name" value="Winged helix-like DNA-binding domain superfamily/Winged helix DNA-binding domain"/>
    <property type="match status" value="1"/>
</dbReference>
<dbReference type="CDD" id="cd02440">
    <property type="entry name" value="AdoMet_MTases"/>
    <property type="match status" value="1"/>
</dbReference>
<dbReference type="SUPFAM" id="SSF46785">
    <property type="entry name" value="Winged helix' DNA-binding domain"/>
    <property type="match status" value="1"/>
</dbReference>
<dbReference type="PROSITE" id="PS50987">
    <property type="entry name" value="HTH_ARSR_2"/>
    <property type="match status" value="1"/>
</dbReference>
<gene>
    <name evidence="2" type="ORF">HAD_11250</name>
</gene>
<dbReference type="InterPro" id="IPR036388">
    <property type="entry name" value="WH-like_DNA-bd_sf"/>
</dbReference>
<name>A0A069E8E0_9PROT</name>
<dbReference type="GO" id="GO:0008757">
    <property type="term" value="F:S-adenosylmethionine-dependent methyltransferase activity"/>
    <property type="evidence" value="ECO:0007669"/>
    <property type="project" value="InterPro"/>
</dbReference>
<dbReference type="PANTHER" id="PTHR43861">
    <property type="entry name" value="TRANS-ACONITATE 2-METHYLTRANSFERASE-RELATED"/>
    <property type="match status" value="1"/>
</dbReference>
<dbReference type="eggNOG" id="COG2226">
    <property type="taxonomic scope" value="Bacteria"/>
</dbReference>
<proteinExistence type="predicted"/>
<dbReference type="InterPro" id="IPR036390">
    <property type="entry name" value="WH_DNA-bd_sf"/>
</dbReference>
<dbReference type="eggNOG" id="COG0640">
    <property type="taxonomic scope" value="Bacteria"/>
</dbReference>
<evidence type="ECO:0000313" key="2">
    <source>
        <dbReference type="EMBL" id="KCZ86259.1"/>
    </source>
</evidence>
<protein>
    <submittedName>
        <fullName evidence="2">ArsR family transcriptional regulator</fullName>
    </submittedName>
</protein>
<dbReference type="Pfam" id="PF08241">
    <property type="entry name" value="Methyltransf_11"/>
    <property type="match status" value="1"/>
</dbReference>
<keyword evidence="3" id="KW-1185">Reference proteome</keyword>
<dbReference type="PATRIC" id="fig|1280949.3.peg.2302"/>
<dbReference type="Pfam" id="PF01022">
    <property type="entry name" value="HTH_5"/>
    <property type="match status" value="1"/>
</dbReference>
<dbReference type="PRINTS" id="PR00778">
    <property type="entry name" value="HTHARSR"/>
</dbReference>
<dbReference type="Proteomes" id="UP000027446">
    <property type="component" value="Unassembled WGS sequence"/>
</dbReference>
<evidence type="ECO:0000313" key="3">
    <source>
        <dbReference type="Proteomes" id="UP000027446"/>
    </source>
</evidence>
<dbReference type="InterPro" id="IPR013216">
    <property type="entry name" value="Methyltransf_11"/>
</dbReference>
<dbReference type="STRING" id="1280949.HAD_11250"/>
<dbReference type="Gene3D" id="3.40.50.150">
    <property type="entry name" value="Vaccinia Virus protein VP39"/>
    <property type="match status" value="1"/>
</dbReference>
<dbReference type="InterPro" id="IPR011991">
    <property type="entry name" value="ArsR-like_HTH"/>
</dbReference>
<organism evidence="2 3">
    <name type="scientific">Hyphomonas adhaerens MHS-3</name>
    <dbReference type="NCBI Taxonomy" id="1280949"/>
    <lineage>
        <taxon>Bacteria</taxon>
        <taxon>Pseudomonadati</taxon>
        <taxon>Pseudomonadota</taxon>
        <taxon>Alphaproteobacteria</taxon>
        <taxon>Hyphomonadales</taxon>
        <taxon>Hyphomonadaceae</taxon>
        <taxon>Hyphomonas</taxon>
    </lineage>
</organism>
<comment type="caution">
    <text evidence="2">The sequence shown here is derived from an EMBL/GenBank/DDBJ whole genome shotgun (WGS) entry which is preliminary data.</text>
</comment>
<sequence>MSERFDLTLERLRAAGEPTRLRIMALLRERDLSVGEIVQILSLSQPRLSHHLKALTGAGLVERLPEGSFVFYRAASQGDGRVFLDSLFEQLGNQVPELLRDAERLDEVSASRAASAQAYFSSVADNWDAIRTLHYPNEAIEQALLDIAGPGPFHRVVDFGTGTGRMLALFAPLAAEAEGIDLSHHMLTVARANLERDGSPIARVRQGDVTAVPFENASADLVIIHQVLHYVAAPNRVIAEAGRILQPGGRLLVVDFAPHELEFLRTEHGHHRLGLSPDAMEGWATAAGLKLSKPRAFAPPPENDQGLTVHIWTAEKPADAQESAA</sequence>
<accession>A0A069E8E0</accession>
<dbReference type="OrthoDB" id="9789575at2"/>
<reference evidence="2 3" key="1">
    <citation type="journal article" date="2014" name="Antonie Van Leeuwenhoek">
        <title>Hyphomonas beringensis sp. nov. and Hyphomonas chukchiensis sp. nov., isolated from surface seawater of the Bering Sea and Chukchi Sea.</title>
        <authorList>
            <person name="Li C."/>
            <person name="Lai Q."/>
            <person name="Li G."/>
            <person name="Dong C."/>
            <person name="Wang J."/>
            <person name="Liao Y."/>
            <person name="Shao Z."/>
        </authorList>
    </citation>
    <scope>NUCLEOTIDE SEQUENCE [LARGE SCALE GENOMIC DNA]</scope>
    <source>
        <strain evidence="2 3">MHS-3</strain>
    </source>
</reference>
<dbReference type="GO" id="GO:0003700">
    <property type="term" value="F:DNA-binding transcription factor activity"/>
    <property type="evidence" value="ECO:0007669"/>
    <property type="project" value="InterPro"/>
</dbReference>
<dbReference type="InterPro" id="IPR001845">
    <property type="entry name" value="HTH_ArsR_DNA-bd_dom"/>
</dbReference>
<dbReference type="EMBL" id="ARYH01000001">
    <property type="protein sequence ID" value="KCZ86259.1"/>
    <property type="molecule type" value="Genomic_DNA"/>
</dbReference>
<dbReference type="PANTHER" id="PTHR43861:SF1">
    <property type="entry name" value="TRANS-ACONITATE 2-METHYLTRANSFERASE"/>
    <property type="match status" value="1"/>
</dbReference>
<evidence type="ECO:0000259" key="1">
    <source>
        <dbReference type="PROSITE" id="PS50987"/>
    </source>
</evidence>
<dbReference type="NCBIfam" id="NF033788">
    <property type="entry name" value="HTH_metalloreg"/>
    <property type="match status" value="1"/>
</dbReference>
<dbReference type="SMART" id="SM00418">
    <property type="entry name" value="HTH_ARSR"/>
    <property type="match status" value="1"/>
</dbReference>
<dbReference type="CDD" id="cd00090">
    <property type="entry name" value="HTH_ARSR"/>
    <property type="match status" value="1"/>
</dbReference>
<dbReference type="InterPro" id="IPR029063">
    <property type="entry name" value="SAM-dependent_MTases_sf"/>
</dbReference>
<dbReference type="AlphaFoldDB" id="A0A069E8E0"/>